<feature type="region of interest" description="Disordered" evidence="2">
    <location>
        <begin position="1"/>
        <end position="21"/>
    </location>
</feature>
<dbReference type="CDD" id="cd12215">
    <property type="entry name" value="ChiC_BD"/>
    <property type="match status" value="1"/>
</dbReference>
<evidence type="ECO:0000259" key="3">
    <source>
        <dbReference type="SMART" id="SM00495"/>
    </source>
</evidence>
<comment type="caution">
    <text evidence="4">The sequence shown here is derived from an EMBL/GenBank/DDBJ whole genome shotgun (WGS) entry which is preliminary data.</text>
</comment>
<dbReference type="SMART" id="SM00495">
    <property type="entry name" value="ChtBD3"/>
    <property type="match status" value="1"/>
</dbReference>
<dbReference type="SMART" id="SM00710">
    <property type="entry name" value="PbH1"/>
    <property type="match status" value="7"/>
</dbReference>
<dbReference type="InterPro" id="IPR011050">
    <property type="entry name" value="Pectin_lyase_fold/virulence"/>
</dbReference>
<organism evidence="4 5">
    <name type="scientific">Luteimicrobium subarcticum</name>
    <dbReference type="NCBI Taxonomy" id="620910"/>
    <lineage>
        <taxon>Bacteria</taxon>
        <taxon>Bacillati</taxon>
        <taxon>Actinomycetota</taxon>
        <taxon>Actinomycetes</taxon>
        <taxon>Micrococcales</taxon>
        <taxon>Luteimicrobium</taxon>
    </lineage>
</organism>
<feature type="compositionally biased region" description="Polar residues" evidence="2">
    <location>
        <begin position="141"/>
        <end position="155"/>
    </location>
</feature>
<keyword evidence="1" id="KW-0378">Hydrolase</keyword>
<dbReference type="SUPFAM" id="SSF51126">
    <property type="entry name" value="Pectin lyase-like"/>
    <property type="match status" value="1"/>
</dbReference>
<accession>A0A2M8WW17</accession>
<feature type="domain" description="Chitin-binding type-3" evidence="3">
    <location>
        <begin position="340"/>
        <end position="384"/>
    </location>
</feature>
<dbReference type="SUPFAM" id="SSF51055">
    <property type="entry name" value="Carbohydrate binding domain"/>
    <property type="match status" value="1"/>
</dbReference>
<feature type="region of interest" description="Disordered" evidence="2">
    <location>
        <begin position="141"/>
        <end position="162"/>
    </location>
</feature>
<dbReference type="InterPro" id="IPR012334">
    <property type="entry name" value="Pectin_lyas_fold"/>
</dbReference>
<reference evidence="4 5" key="1">
    <citation type="submission" date="2017-11" db="EMBL/GenBank/DDBJ databases">
        <title>Genomic Encyclopedia of Archaeal and Bacterial Type Strains, Phase II (KMG-II): From Individual Species to Whole Genera.</title>
        <authorList>
            <person name="Goeker M."/>
        </authorList>
    </citation>
    <scope>NUCLEOTIDE SEQUENCE [LARGE SCALE GENOMIC DNA]</scope>
    <source>
        <strain evidence="4 5">DSM 22413</strain>
    </source>
</reference>
<dbReference type="AlphaFoldDB" id="A0A2M8WW17"/>
<evidence type="ECO:0000313" key="4">
    <source>
        <dbReference type="EMBL" id="PJI95114.1"/>
    </source>
</evidence>
<gene>
    <name evidence="4" type="ORF">CLV34_0967</name>
</gene>
<evidence type="ECO:0000313" key="5">
    <source>
        <dbReference type="Proteomes" id="UP000231586"/>
    </source>
</evidence>
<dbReference type="InterPro" id="IPR036573">
    <property type="entry name" value="CBM_sf_5/12"/>
</dbReference>
<dbReference type="InterPro" id="IPR039448">
    <property type="entry name" value="Beta_helix"/>
</dbReference>
<dbReference type="EMBL" id="PGTZ01000006">
    <property type="protein sequence ID" value="PJI95114.1"/>
    <property type="molecule type" value="Genomic_DNA"/>
</dbReference>
<dbReference type="Gene3D" id="2.10.10.20">
    <property type="entry name" value="Carbohydrate-binding module superfamily 5/12"/>
    <property type="match status" value="1"/>
</dbReference>
<dbReference type="Proteomes" id="UP000231586">
    <property type="component" value="Unassembled WGS sequence"/>
</dbReference>
<name>A0A2M8WW17_9MICO</name>
<dbReference type="Pfam" id="PF13229">
    <property type="entry name" value="Beta_helix"/>
    <property type="match status" value="1"/>
</dbReference>
<evidence type="ECO:0000256" key="2">
    <source>
        <dbReference type="SAM" id="MobiDB-lite"/>
    </source>
</evidence>
<dbReference type="InterPro" id="IPR006626">
    <property type="entry name" value="PbH1"/>
</dbReference>
<dbReference type="GO" id="GO:0005975">
    <property type="term" value="P:carbohydrate metabolic process"/>
    <property type="evidence" value="ECO:0007669"/>
    <property type="project" value="InterPro"/>
</dbReference>
<evidence type="ECO:0000256" key="1">
    <source>
        <dbReference type="ARBA" id="ARBA00022801"/>
    </source>
</evidence>
<dbReference type="Pfam" id="PF02839">
    <property type="entry name" value="CBM_5_12"/>
    <property type="match status" value="1"/>
</dbReference>
<proteinExistence type="predicted"/>
<dbReference type="GO" id="GO:0005576">
    <property type="term" value="C:extracellular region"/>
    <property type="evidence" value="ECO:0007669"/>
    <property type="project" value="InterPro"/>
</dbReference>
<dbReference type="Gene3D" id="2.160.20.10">
    <property type="entry name" value="Single-stranded right-handed beta-helix, Pectin lyase-like"/>
    <property type="match status" value="1"/>
</dbReference>
<feature type="compositionally biased region" description="Low complexity" evidence="2">
    <location>
        <begin position="1"/>
        <end position="16"/>
    </location>
</feature>
<dbReference type="GO" id="GO:0030246">
    <property type="term" value="F:carbohydrate binding"/>
    <property type="evidence" value="ECO:0007669"/>
    <property type="project" value="InterPro"/>
</dbReference>
<keyword evidence="5" id="KW-1185">Reference proteome</keyword>
<dbReference type="GO" id="GO:0004553">
    <property type="term" value="F:hydrolase activity, hydrolyzing O-glycosyl compounds"/>
    <property type="evidence" value="ECO:0007669"/>
    <property type="project" value="InterPro"/>
</dbReference>
<protein>
    <submittedName>
        <fullName evidence="4">Carbohydrate binding protein</fullName>
    </submittedName>
</protein>
<sequence length="387" mass="39188">MPWSHTVPATAATSPPAVTPPGDTVDVATAAQLRTALAAATPGRTIRLADGTYVGSWKVSGRPGTAAAPVVLVGGRGAVLRTSSGGGNVLQLTDADWWTVRGITVEHGQKGVMIDSSDHVTVDDVLVHDLTMEGIHFRTSSSDGTVQRSTITDTGQDGRGMGEGVYVGTANTLTDRSDRATIRDNVIGPLVRAEGVDIKEGTTGAVIAGNTFDGTGLTGANYDDSWVDVKGNGTLVVGNRGSRTTHAGFQTHTQVAGWGCGTVFQGNSADLTGAQGTGRYAIDVSGDDAATCPTTVYADNTVVGGDGLVTPGVPVLPVAGSTPTATPTPTSTPSSTACTAAAWSATAVYTGGATVSSGGALYRARWWTQGEVPGASGWGAWERLAAC</sequence>
<dbReference type="InterPro" id="IPR003610">
    <property type="entry name" value="CBM5/12"/>
</dbReference>